<evidence type="ECO:0000256" key="9">
    <source>
        <dbReference type="ARBA" id="ARBA00043932"/>
    </source>
</evidence>
<keyword evidence="6 11" id="KW-0378">Hydrolase</keyword>
<name>A0A4Q7LTX4_9BURK</name>
<dbReference type="GO" id="GO:0008686">
    <property type="term" value="F:3,4-dihydroxy-2-butanone-4-phosphate synthase activity"/>
    <property type="evidence" value="ECO:0007669"/>
    <property type="project" value="TreeGrafter"/>
</dbReference>
<feature type="region of interest" description="Disordered" evidence="12">
    <location>
        <begin position="197"/>
        <end position="216"/>
    </location>
</feature>
<dbReference type="GO" id="GO:0003935">
    <property type="term" value="F:GTP cyclohydrolase II activity"/>
    <property type="evidence" value="ECO:0007669"/>
    <property type="project" value="UniProtKB-UniRule"/>
</dbReference>
<dbReference type="GO" id="GO:0008270">
    <property type="term" value="F:zinc ion binding"/>
    <property type="evidence" value="ECO:0007669"/>
    <property type="project" value="UniProtKB-UniRule"/>
</dbReference>
<evidence type="ECO:0000313" key="15">
    <source>
        <dbReference type="Proteomes" id="UP000293433"/>
    </source>
</evidence>
<dbReference type="EC" id="3.5.4.25" evidence="11"/>
<feature type="binding site" evidence="11">
    <location>
        <position position="98"/>
    </location>
    <ligand>
        <name>GTP</name>
        <dbReference type="ChEBI" id="CHEBI:37565"/>
    </ligand>
</feature>
<feature type="binding site" evidence="11">
    <location>
        <begin position="121"/>
        <end position="123"/>
    </location>
    <ligand>
        <name>GTP</name>
        <dbReference type="ChEBI" id="CHEBI:37565"/>
    </ligand>
</feature>
<accession>A0A4Q7LTX4</accession>
<feature type="compositionally biased region" description="Basic and acidic residues" evidence="12">
    <location>
        <begin position="197"/>
        <end position="207"/>
    </location>
</feature>
<comment type="similarity">
    <text evidence="2">In the N-terminal section; belongs to the DHBP synthase family.</text>
</comment>
<sequence length="229" mass="24203">MTPDASMPTADPHAAVPATDATDATSACVRVGPSVRMPTSHGIFQLASFIENRTGVEHLAIHGGDLAAAGDRGVLVRVHSECFTGDILGSLRCDCGPQLHKALDRIAAEGCGVVIYMRGHEGRGIGLIEKLRAYALQDQGLDTVDANLALGHPVDARRYEAAAAILQHLGVSAVRLMSNNPLKLLALQEQGLRVVSREPHEAGEHPENAAYLGTKRDRLGHLLGHPTSG</sequence>
<feature type="domain" description="GTP cyclohydrolase II" evidence="13">
    <location>
        <begin position="34"/>
        <end position="198"/>
    </location>
</feature>
<dbReference type="GO" id="GO:0005525">
    <property type="term" value="F:GTP binding"/>
    <property type="evidence" value="ECO:0007669"/>
    <property type="project" value="UniProtKB-KW"/>
</dbReference>
<dbReference type="HAMAP" id="MF_00179">
    <property type="entry name" value="RibA"/>
    <property type="match status" value="1"/>
</dbReference>
<dbReference type="InterPro" id="IPR000926">
    <property type="entry name" value="RibA"/>
</dbReference>
<evidence type="ECO:0000256" key="1">
    <source>
        <dbReference type="ARBA" id="ARBA00004853"/>
    </source>
</evidence>
<keyword evidence="15" id="KW-1185">Reference proteome</keyword>
<dbReference type="AlphaFoldDB" id="A0A4Q7LTX4"/>
<protein>
    <recommendedName>
        <fullName evidence="11">GTP cyclohydrolase-2</fullName>
        <ecNumber evidence="11">3.5.4.25</ecNumber>
    </recommendedName>
    <alternativeName>
        <fullName evidence="11">GTP cyclohydrolase II</fullName>
    </alternativeName>
</protein>
<evidence type="ECO:0000313" key="14">
    <source>
        <dbReference type="EMBL" id="RZS57279.1"/>
    </source>
</evidence>
<comment type="pathway">
    <text evidence="1 11">Cofactor biosynthesis; riboflavin biosynthesis; 5-amino-6-(D-ribitylamino)uracil from GTP: step 1/4.</text>
</comment>
<evidence type="ECO:0000256" key="12">
    <source>
        <dbReference type="SAM" id="MobiDB-lite"/>
    </source>
</evidence>
<keyword evidence="5 11" id="KW-0547">Nucleotide-binding</keyword>
<dbReference type="Gene3D" id="3.40.50.10990">
    <property type="entry name" value="GTP cyclohydrolase II"/>
    <property type="match status" value="1"/>
</dbReference>
<dbReference type="InterPro" id="IPR036144">
    <property type="entry name" value="RibA-like_sf"/>
</dbReference>
<evidence type="ECO:0000256" key="8">
    <source>
        <dbReference type="ARBA" id="ARBA00023134"/>
    </source>
</evidence>
<feature type="binding site" evidence="11">
    <location>
        <position position="143"/>
    </location>
    <ligand>
        <name>GTP</name>
        <dbReference type="ChEBI" id="CHEBI:37565"/>
    </ligand>
</feature>
<feature type="binding site" evidence="11">
    <location>
        <position position="183"/>
    </location>
    <ligand>
        <name>GTP</name>
        <dbReference type="ChEBI" id="CHEBI:37565"/>
    </ligand>
</feature>
<evidence type="ECO:0000256" key="3">
    <source>
        <dbReference type="ARBA" id="ARBA00022619"/>
    </source>
</evidence>
<dbReference type="Proteomes" id="UP000293433">
    <property type="component" value="Unassembled WGS sequence"/>
</dbReference>
<evidence type="ECO:0000259" key="13">
    <source>
        <dbReference type="Pfam" id="PF00925"/>
    </source>
</evidence>
<evidence type="ECO:0000256" key="7">
    <source>
        <dbReference type="ARBA" id="ARBA00022833"/>
    </source>
</evidence>
<keyword evidence="3 11" id="KW-0686">Riboflavin biosynthesis</keyword>
<dbReference type="SUPFAM" id="SSF142695">
    <property type="entry name" value="RibA-like"/>
    <property type="match status" value="1"/>
</dbReference>
<proteinExistence type="inferred from homology"/>
<feature type="binding site" evidence="11">
    <location>
        <position position="178"/>
    </location>
    <ligand>
        <name>GTP</name>
        <dbReference type="ChEBI" id="CHEBI:37565"/>
    </ligand>
</feature>
<feature type="binding site" evidence="11">
    <location>
        <position position="95"/>
    </location>
    <ligand>
        <name>Zn(2+)</name>
        <dbReference type="ChEBI" id="CHEBI:29105"/>
        <note>catalytic</note>
    </ligand>
</feature>
<dbReference type="FunFam" id="3.40.50.10990:FF:000001">
    <property type="entry name" value="Riboflavin biosynthesis protein RibBA"/>
    <property type="match status" value="1"/>
</dbReference>
<dbReference type="GO" id="GO:0009231">
    <property type="term" value="P:riboflavin biosynthetic process"/>
    <property type="evidence" value="ECO:0007669"/>
    <property type="project" value="UniProtKB-UniRule"/>
</dbReference>
<gene>
    <name evidence="11" type="primary">ribA</name>
    <name evidence="14" type="ORF">EV685_1847</name>
</gene>
<evidence type="ECO:0000256" key="2">
    <source>
        <dbReference type="ARBA" id="ARBA00005520"/>
    </source>
</evidence>
<evidence type="ECO:0000256" key="5">
    <source>
        <dbReference type="ARBA" id="ARBA00022741"/>
    </source>
</evidence>
<organism evidence="14 15">
    <name type="scientific">Sphaerotilus mobilis</name>
    <dbReference type="NCBI Taxonomy" id="47994"/>
    <lineage>
        <taxon>Bacteria</taxon>
        <taxon>Pseudomonadati</taxon>
        <taxon>Pseudomonadota</taxon>
        <taxon>Betaproteobacteria</taxon>
        <taxon>Burkholderiales</taxon>
        <taxon>Sphaerotilaceae</taxon>
        <taxon>Sphaerotilus</taxon>
    </lineage>
</organism>
<evidence type="ECO:0000256" key="6">
    <source>
        <dbReference type="ARBA" id="ARBA00022801"/>
    </source>
</evidence>
<evidence type="ECO:0000256" key="11">
    <source>
        <dbReference type="HAMAP-Rule" id="MF_00179"/>
    </source>
</evidence>
<dbReference type="UniPathway" id="UPA00275">
    <property type="reaction ID" value="UER00400"/>
</dbReference>
<dbReference type="CDD" id="cd00641">
    <property type="entry name" value="GTP_cyclohydro2"/>
    <property type="match status" value="1"/>
</dbReference>
<dbReference type="PANTHER" id="PTHR21327:SF18">
    <property type="entry name" value="3,4-DIHYDROXY-2-BUTANONE 4-PHOSPHATE SYNTHASE"/>
    <property type="match status" value="1"/>
</dbReference>
<keyword evidence="4 11" id="KW-0479">Metal-binding</keyword>
<keyword evidence="7 11" id="KW-0862">Zinc</keyword>
<reference evidence="14 15" key="1">
    <citation type="submission" date="2019-02" db="EMBL/GenBank/DDBJ databases">
        <title>Genomic Encyclopedia of Type Strains, Phase IV (KMG-IV): sequencing the most valuable type-strain genomes for metagenomic binning, comparative biology and taxonomic classification.</title>
        <authorList>
            <person name="Goeker M."/>
        </authorList>
    </citation>
    <scope>NUCLEOTIDE SEQUENCE [LARGE SCALE GENOMIC DNA]</scope>
    <source>
        <strain evidence="14 15">DSM 10617</strain>
    </source>
</reference>
<dbReference type="EMBL" id="SGWV01000008">
    <property type="protein sequence ID" value="RZS57279.1"/>
    <property type="molecule type" value="Genomic_DNA"/>
</dbReference>
<feature type="active site" description="Nucleophile" evidence="11">
    <location>
        <position position="157"/>
    </location>
</feature>
<dbReference type="PANTHER" id="PTHR21327">
    <property type="entry name" value="GTP CYCLOHYDROLASE II-RELATED"/>
    <property type="match status" value="1"/>
</dbReference>
<comment type="caution">
    <text evidence="14">The sequence shown here is derived from an EMBL/GenBank/DDBJ whole genome shotgun (WGS) entry which is preliminary data.</text>
</comment>
<dbReference type="Pfam" id="PF00925">
    <property type="entry name" value="GTP_cyclohydro2"/>
    <property type="match status" value="1"/>
</dbReference>
<feature type="binding site" evidence="11">
    <location>
        <position position="82"/>
    </location>
    <ligand>
        <name>Zn(2+)</name>
        <dbReference type="ChEBI" id="CHEBI:29105"/>
        <note>catalytic</note>
    </ligand>
</feature>
<keyword evidence="8 11" id="KW-0342">GTP-binding</keyword>
<comment type="catalytic activity">
    <reaction evidence="10 11">
        <text>GTP + 4 H2O = 2,5-diamino-6-hydroxy-4-(5-phosphoribosylamino)-pyrimidine + formate + 2 phosphate + 3 H(+)</text>
        <dbReference type="Rhea" id="RHEA:23704"/>
        <dbReference type="ChEBI" id="CHEBI:15377"/>
        <dbReference type="ChEBI" id="CHEBI:15378"/>
        <dbReference type="ChEBI" id="CHEBI:15740"/>
        <dbReference type="ChEBI" id="CHEBI:37565"/>
        <dbReference type="ChEBI" id="CHEBI:43474"/>
        <dbReference type="ChEBI" id="CHEBI:58614"/>
        <dbReference type="EC" id="3.5.4.25"/>
    </reaction>
</comment>
<comment type="similarity">
    <text evidence="11">Belongs to the GTP cyclohydrolase II family.</text>
</comment>
<comment type="function">
    <text evidence="9 11">Catalyzes the conversion of GTP to 2,5-diamino-6-ribosylamino-4(3H)-pyrimidinone 5'-phosphate (DARP), formate and pyrophosphate.</text>
</comment>
<feature type="binding site" evidence="11">
    <location>
        <begin position="77"/>
        <end position="81"/>
    </location>
    <ligand>
        <name>GTP</name>
        <dbReference type="ChEBI" id="CHEBI:37565"/>
    </ligand>
</feature>
<feature type="active site" description="Proton acceptor" evidence="11">
    <location>
        <position position="155"/>
    </location>
</feature>
<comment type="cofactor">
    <cofactor evidence="11">
        <name>Zn(2+)</name>
        <dbReference type="ChEBI" id="CHEBI:29105"/>
    </cofactor>
    <text evidence="11">Binds 1 zinc ion per subunit.</text>
</comment>
<evidence type="ECO:0000256" key="10">
    <source>
        <dbReference type="ARBA" id="ARBA00049295"/>
    </source>
</evidence>
<dbReference type="InterPro" id="IPR032677">
    <property type="entry name" value="GTP_cyclohydro_II"/>
</dbReference>
<dbReference type="NCBIfam" id="TIGR00505">
    <property type="entry name" value="ribA"/>
    <property type="match status" value="1"/>
</dbReference>
<feature type="binding site" evidence="11">
    <location>
        <position position="93"/>
    </location>
    <ligand>
        <name>Zn(2+)</name>
        <dbReference type="ChEBI" id="CHEBI:29105"/>
        <note>catalytic</note>
    </ligand>
</feature>
<dbReference type="NCBIfam" id="NF001591">
    <property type="entry name" value="PRK00393.1"/>
    <property type="match status" value="1"/>
</dbReference>
<evidence type="ECO:0000256" key="4">
    <source>
        <dbReference type="ARBA" id="ARBA00022723"/>
    </source>
</evidence>